<evidence type="ECO:0000313" key="2">
    <source>
        <dbReference type="Proteomes" id="UP000215137"/>
    </source>
</evidence>
<keyword evidence="2" id="KW-1185">Reference proteome</keyword>
<organism evidence="1 2">
    <name type="scientific">Cytobacillus kochii</name>
    <dbReference type="NCBI Taxonomy" id="859143"/>
    <lineage>
        <taxon>Bacteria</taxon>
        <taxon>Bacillati</taxon>
        <taxon>Bacillota</taxon>
        <taxon>Bacilli</taxon>
        <taxon>Bacillales</taxon>
        <taxon>Bacillaceae</taxon>
        <taxon>Cytobacillus</taxon>
    </lineage>
</organism>
<reference evidence="1 2" key="1">
    <citation type="submission" date="2017-08" db="EMBL/GenBank/DDBJ databases">
        <title>Complete Genome Sequence of Bacillus kochii Oregon-R-modENCODE STRAIN BDGP4, isolated from Drosophila melanogaster gut.</title>
        <authorList>
            <person name="Wan K.H."/>
            <person name="Yu C."/>
            <person name="Park S."/>
            <person name="Hammonds A.S."/>
            <person name="Booth B.W."/>
            <person name="Celniker S.E."/>
        </authorList>
    </citation>
    <scope>NUCLEOTIDE SEQUENCE [LARGE SCALE GENOMIC DNA]</scope>
    <source>
        <strain evidence="1 2">BDGP4</strain>
    </source>
</reference>
<evidence type="ECO:0000313" key="1">
    <source>
        <dbReference type="EMBL" id="ASV66189.1"/>
    </source>
</evidence>
<proteinExistence type="predicted"/>
<sequence length="63" mass="7541">MWWFLILILSLLGFGLVIDWVAKKKGLTKFDPEENEKNVPDSQRIYTENYLQQIRNQDDQGFH</sequence>
<accession>A0A248TDF7</accession>
<dbReference type="KEGG" id="bko:CKF48_01890"/>
<dbReference type="EMBL" id="CP022983">
    <property type="protein sequence ID" value="ASV66189.1"/>
    <property type="molecule type" value="Genomic_DNA"/>
</dbReference>
<protein>
    <submittedName>
        <fullName evidence="1">Uncharacterized protein</fullName>
    </submittedName>
</protein>
<dbReference type="AlphaFoldDB" id="A0A248TDF7"/>
<dbReference type="OrthoDB" id="2942189at2"/>
<dbReference type="RefSeq" id="WP_095369764.1">
    <property type="nucleotide sequence ID" value="NZ_CP022983.1"/>
</dbReference>
<name>A0A248TDF7_9BACI</name>
<dbReference type="Proteomes" id="UP000215137">
    <property type="component" value="Chromosome"/>
</dbReference>
<gene>
    <name evidence="1" type="ORF">CKF48_01890</name>
</gene>